<feature type="domain" description="Gfo/Idh/MocA-like oxidoreductase N-terminal" evidence="2">
    <location>
        <begin position="44"/>
        <end position="168"/>
    </location>
</feature>
<evidence type="ECO:0000313" key="3">
    <source>
        <dbReference type="EMBL" id="ANW96664.1"/>
    </source>
</evidence>
<dbReference type="RefSeq" id="WP_068827033.1">
    <property type="nucleotide sequence ID" value="NZ_CP014224.1"/>
</dbReference>
<protein>
    <submittedName>
        <fullName evidence="3">Dehydrogenase</fullName>
    </submittedName>
</protein>
<dbReference type="EMBL" id="CP014224">
    <property type="protein sequence ID" value="ANW96664.1"/>
    <property type="molecule type" value="Genomic_DNA"/>
</dbReference>
<dbReference type="InterPro" id="IPR006311">
    <property type="entry name" value="TAT_signal"/>
</dbReference>
<feature type="signal peptide" evidence="1">
    <location>
        <begin position="1"/>
        <end position="28"/>
    </location>
</feature>
<dbReference type="KEGG" id="wfu:AXE80_10435"/>
<gene>
    <name evidence="3" type="ORF">AXE80_10435</name>
</gene>
<evidence type="ECO:0000259" key="2">
    <source>
        <dbReference type="Pfam" id="PF01408"/>
    </source>
</evidence>
<keyword evidence="4" id="KW-1185">Reference proteome</keyword>
<keyword evidence="1" id="KW-0732">Signal</keyword>
<accession>A0A1B1Y7F6</accession>
<evidence type="ECO:0000313" key="4">
    <source>
        <dbReference type="Proteomes" id="UP000092967"/>
    </source>
</evidence>
<proteinExistence type="predicted"/>
<dbReference type="GO" id="GO:0000166">
    <property type="term" value="F:nucleotide binding"/>
    <property type="evidence" value="ECO:0007669"/>
    <property type="project" value="InterPro"/>
</dbReference>
<reference evidence="3 4" key="1">
    <citation type="submission" date="2016-02" db="EMBL/GenBank/DDBJ databases">
        <authorList>
            <person name="Wen L."/>
            <person name="He K."/>
            <person name="Yang H."/>
        </authorList>
    </citation>
    <scope>NUCLEOTIDE SEQUENCE [LARGE SCALE GENOMIC DNA]</scope>
    <source>
        <strain evidence="3 4">CZ1127</strain>
    </source>
</reference>
<dbReference type="STRING" id="1790137.AXE80_10435"/>
<evidence type="ECO:0000256" key="1">
    <source>
        <dbReference type="SAM" id="SignalP"/>
    </source>
</evidence>
<dbReference type="SUPFAM" id="SSF51735">
    <property type="entry name" value="NAD(P)-binding Rossmann-fold domains"/>
    <property type="match status" value="1"/>
</dbReference>
<dbReference type="InterPro" id="IPR019546">
    <property type="entry name" value="TAT_signal_bac_arc"/>
</dbReference>
<dbReference type="AlphaFoldDB" id="A0A1B1Y7F6"/>
<dbReference type="InterPro" id="IPR000683">
    <property type="entry name" value="Gfo/Idh/MocA-like_OxRdtase_N"/>
</dbReference>
<dbReference type="SUPFAM" id="SSF55347">
    <property type="entry name" value="Glyceraldehyde-3-phosphate dehydrogenase-like, C-terminal domain"/>
    <property type="match status" value="1"/>
</dbReference>
<dbReference type="Pfam" id="PF01408">
    <property type="entry name" value="GFO_IDH_MocA"/>
    <property type="match status" value="1"/>
</dbReference>
<dbReference type="OrthoDB" id="726883at2"/>
<sequence length="449" mass="50621">MSTNRRDFIKKAAIGAVGISLGSTSANAMSAKSYSKIIGANDRINVAIQGLGRRYGSYMKPIMDKKNNIELSYLCDVMKSQRDKAGQKVREESHHKPKLENDIRKVLNDKDVDAIFMATPDHWHAPGACMAMQAGKHVYLEKPCSHNLKEGELLIAYQKKYGKVVQMGNQQRSSLQSQEIIKDIHNGVIGDVYNAIAFYTSKRGRVPNQVQTAPPEGLDWDLFQGPAPRRAYTDNTWDYNWHWYGWDYGTAEMGNNATHELDIARWALDVKYPEHVDVRSGKFHYKDDGWEMYDTMEATFRFGGNRTIQWDGRSRNGYDKYGAGRGTIIYGSNGSAFIDRDGYKLYDIKGKLVKENIIPGLENGNALGGGGGLTVAHTLNFFDTIRGKAELTSPIEQGAISQMLTHYANIASRINQSFDVDENTGRIFNREAMKLWSREYEPGWDIKSV</sequence>
<dbReference type="Proteomes" id="UP000092967">
    <property type="component" value="Chromosome"/>
</dbReference>
<name>A0A1B1Y7F6_9FLAO</name>
<dbReference type="InterPro" id="IPR036291">
    <property type="entry name" value="NAD(P)-bd_dom_sf"/>
</dbReference>
<dbReference type="PROSITE" id="PS51318">
    <property type="entry name" value="TAT"/>
    <property type="match status" value="1"/>
</dbReference>
<feature type="chain" id="PRO_5008532539" evidence="1">
    <location>
        <begin position="29"/>
        <end position="449"/>
    </location>
</feature>
<dbReference type="PANTHER" id="PTHR43818">
    <property type="entry name" value="BCDNA.GH03377"/>
    <property type="match status" value="1"/>
</dbReference>
<dbReference type="PANTHER" id="PTHR43818:SF5">
    <property type="entry name" value="OXIDOREDUCTASE FAMILY PROTEIN"/>
    <property type="match status" value="1"/>
</dbReference>
<organism evidence="3 4">
    <name type="scientific">Wenyingzhuangia fucanilytica</name>
    <dbReference type="NCBI Taxonomy" id="1790137"/>
    <lineage>
        <taxon>Bacteria</taxon>
        <taxon>Pseudomonadati</taxon>
        <taxon>Bacteroidota</taxon>
        <taxon>Flavobacteriia</taxon>
        <taxon>Flavobacteriales</taxon>
        <taxon>Flavobacteriaceae</taxon>
        <taxon>Wenyingzhuangia</taxon>
    </lineage>
</organism>
<dbReference type="Gene3D" id="3.40.50.720">
    <property type="entry name" value="NAD(P)-binding Rossmann-like Domain"/>
    <property type="match status" value="1"/>
</dbReference>
<dbReference type="NCBIfam" id="TIGR01409">
    <property type="entry name" value="TAT_signal_seq"/>
    <property type="match status" value="1"/>
</dbReference>
<dbReference type="Gene3D" id="3.30.360.10">
    <property type="entry name" value="Dihydrodipicolinate Reductase, domain 2"/>
    <property type="match status" value="1"/>
</dbReference>
<dbReference type="InterPro" id="IPR050463">
    <property type="entry name" value="Gfo/Idh/MocA_oxidrdct_glycsds"/>
</dbReference>